<proteinExistence type="predicted"/>
<sequence>MDVVSALTDSVQPDGYIKDMRRRDQELAKGWGQIATTLLVETSGGMQKIIFTMLVGVPQQRSIKQKIPKELQKRI</sequence>
<name>A0A1F4USS3_UNCKA</name>
<protein>
    <submittedName>
        <fullName evidence="1">Uncharacterized protein</fullName>
    </submittedName>
</protein>
<organism evidence="1 2">
    <name type="scientific">candidate division WWE3 bacterium RIFCSPHIGHO2_01_FULL_35_17</name>
    <dbReference type="NCBI Taxonomy" id="1802614"/>
    <lineage>
        <taxon>Bacteria</taxon>
        <taxon>Katanobacteria</taxon>
    </lineage>
</organism>
<gene>
    <name evidence="1" type="ORF">A2713_02405</name>
</gene>
<dbReference type="AlphaFoldDB" id="A0A1F4USS3"/>
<dbReference type="EMBL" id="MEUX01000006">
    <property type="protein sequence ID" value="OGC47956.1"/>
    <property type="molecule type" value="Genomic_DNA"/>
</dbReference>
<reference evidence="1 2" key="1">
    <citation type="journal article" date="2016" name="Nat. Commun.">
        <title>Thousands of microbial genomes shed light on interconnected biogeochemical processes in an aquifer system.</title>
        <authorList>
            <person name="Anantharaman K."/>
            <person name="Brown C.T."/>
            <person name="Hug L.A."/>
            <person name="Sharon I."/>
            <person name="Castelle C.J."/>
            <person name="Probst A.J."/>
            <person name="Thomas B.C."/>
            <person name="Singh A."/>
            <person name="Wilkins M.J."/>
            <person name="Karaoz U."/>
            <person name="Brodie E.L."/>
            <person name="Williams K.H."/>
            <person name="Hubbard S.S."/>
            <person name="Banfield J.F."/>
        </authorList>
    </citation>
    <scope>NUCLEOTIDE SEQUENCE [LARGE SCALE GENOMIC DNA]</scope>
</reference>
<evidence type="ECO:0000313" key="1">
    <source>
        <dbReference type="EMBL" id="OGC47956.1"/>
    </source>
</evidence>
<comment type="caution">
    <text evidence="1">The sequence shown here is derived from an EMBL/GenBank/DDBJ whole genome shotgun (WGS) entry which is preliminary data.</text>
</comment>
<accession>A0A1F4USS3</accession>
<dbReference type="Proteomes" id="UP000176444">
    <property type="component" value="Unassembled WGS sequence"/>
</dbReference>
<evidence type="ECO:0000313" key="2">
    <source>
        <dbReference type="Proteomes" id="UP000176444"/>
    </source>
</evidence>